<reference evidence="6 7" key="1">
    <citation type="submission" date="2016-10" db="EMBL/GenBank/DDBJ databases">
        <authorList>
            <person name="de Groot N.N."/>
        </authorList>
    </citation>
    <scope>NUCLEOTIDE SEQUENCE [LARGE SCALE GENOMIC DNA]</scope>
    <source>
        <strain evidence="6 7">CGMCC 4.6945</strain>
    </source>
</reference>
<dbReference type="PANTHER" id="PTHR37419:SF1">
    <property type="entry name" value="SERINE_THREONINE-PROTEIN KINASE TOXIN HIPA"/>
    <property type="match status" value="1"/>
</dbReference>
<dbReference type="Proteomes" id="UP000199012">
    <property type="component" value="Unassembled WGS sequence"/>
</dbReference>
<keyword evidence="2" id="KW-0808">Transferase</keyword>
<comment type="similarity">
    <text evidence="1">Belongs to the HipA Ser/Thr kinase family.</text>
</comment>
<dbReference type="Pfam" id="PF07804">
    <property type="entry name" value="HipA_C"/>
    <property type="match status" value="1"/>
</dbReference>
<name>A0A1I0XX19_9CELL</name>
<sequence>MLVPAGETSVDRIGHLETVDDEEIARMLLRAAGRAGGASGRRDSLTSLPGMEPKIALALDPQGRWNRCVDGAPSTHILKLSREAGSATADTIDTEAAALDLARRIGLTTVDAHVATFGGVRAIVVSRYDRIASSDGVTARLHQEDCAQAMGLDTRNPDRKFQFGRSLPSLLRIAQLLREGASEPDELLRLTTFNLAIGNTDAHAKNISLLHPDDGTVSLAPAYDVAMHLHADVPGESAMDIAGRRAMRDVTGPDLLQEAMSWGMPARRAERVVAATLDELRTALEEIDRDRHPGVRDLAWRTVEKRTQQLADQLAPVQRAARPQGRAHATQPRRPKGSPRGGQFGTMHRSEPDPEP</sequence>
<dbReference type="GO" id="GO:0004674">
    <property type="term" value="F:protein serine/threonine kinase activity"/>
    <property type="evidence" value="ECO:0007669"/>
    <property type="project" value="TreeGrafter"/>
</dbReference>
<evidence type="ECO:0000313" key="6">
    <source>
        <dbReference type="EMBL" id="SFB04986.1"/>
    </source>
</evidence>
<keyword evidence="7" id="KW-1185">Reference proteome</keyword>
<feature type="region of interest" description="Disordered" evidence="4">
    <location>
        <begin position="313"/>
        <end position="356"/>
    </location>
</feature>
<dbReference type="InterPro" id="IPR052028">
    <property type="entry name" value="HipA_Ser/Thr_kinase"/>
</dbReference>
<dbReference type="EMBL" id="FOKA01000006">
    <property type="protein sequence ID" value="SFB04986.1"/>
    <property type="molecule type" value="Genomic_DNA"/>
</dbReference>
<feature type="domain" description="HipA-like C-terminal" evidence="5">
    <location>
        <begin position="46"/>
        <end position="281"/>
    </location>
</feature>
<dbReference type="Gene3D" id="1.10.1070.20">
    <property type="match status" value="1"/>
</dbReference>
<dbReference type="PANTHER" id="PTHR37419">
    <property type="entry name" value="SERINE/THREONINE-PROTEIN KINASE TOXIN HIPA"/>
    <property type="match status" value="1"/>
</dbReference>
<evidence type="ECO:0000259" key="5">
    <source>
        <dbReference type="Pfam" id="PF07804"/>
    </source>
</evidence>
<accession>A0A1I0XX19</accession>
<evidence type="ECO:0000256" key="4">
    <source>
        <dbReference type="SAM" id="MobiDB-lite"/>
    </source>
</evidence>
<dbReference type="STRING" id="988821.SAMN05421867_1062"/>
<dbReference type="AlphaFoldDB" id="A0A1I0XX19"/>
<keyword evidence="3 6" id="KW-0418">Kinase</keyword>
<dbReference type="InterPro" id="IPR012893">
    <property type="entry name" value="HipA-like_C"/>
</dbReference>
<evidence type="ECO:0000256" key="3">
    <source>
        <dbReference type="ARBA" id="ARBA00022777"/>
    </source>
</evidence>
<evidence type="ECO:0000256" key="1">
    <source>
        <dbReference type="ARBA" id="ARBA00010164"/>
    </source>
</evidence>
<evidence type="ECO:0000313" key="7">
    <source>
        <dbReference type="Proteomes" id="UP000199012"/>
    </source>
</evidence>
<protein>
    <submittedName>
        <fullName evidence="6">Serine/threonine-protein kinase HipA</fullName>
    </submittedName>
</protein>
<organism evidence="6 7">
    <name type="scientific">Cellulomonas marina</name>
    <dbReference type="NCBI Taxonomy" id="988821"/>
    <lineage>
        <taxon>Bacteria</taxon>
        <taxon>Bacillati</taxon>
        <taxon>Actinomycetota</taxon>
        <taxon>Actinomycetes</taxon>
        <taxon>Micrococcales</taxon>
        <taxon>Cellulomonadaceae</taxon>
        <taxon>Cellulomonas</taxon>
    </lineage>
</organism>
<proteinExistence type="inferred from homology"/>
<evidence type="ECO:0000256" key="2">
    <source>
        <dbReference type="ARBA" id="ARBA00022679"/>
    </source>
</evidence>
<dbReference type="RefSeq" id="WP_090032142.1">
    <property type="nucleotide sequence ID" value="NZ_FOKA01000006.1"/>
</dbReference>
<dbReference type="GO" id="GO:0005829">
    <property type="term" value="C:cytosol"/>
    <property type="evidence" value="ECO:0007669"/>
    <property type="project" value="TreeGrafter"/>
</dbReference>
<dbReference type="OrthoDB" id="3182374at2"/>
<gene>
    <name evidence="6" type="ORF">SAMN05421867_1062</name>
</gene>